<comment type="caution">
    <text evidence="2">The sequence shown here is derived from an EMBL/GenBank/DDBJ whole genome shotgun (WGS) entry which is preliminary data.</text>
</comment>
<accession>A0AAV4AF76</accession>
<keyword evidence="3" id="KW-1185">Reference proteome</keyword>
<evidence type="ECO:0000313" key="3">
    <source>
        <dbReference type="Proteomes" id="UP000735302"/>
    </source>
</evidence>
<dbReference type="EMBL" id="BLXT01003756">
    <property type="protein sequence ID" value="GFO05933.1"/>
    <property type="molecule type" value="Genomic_DNA"/>
</dbReference>
<sequence>MNRGSSPLQAKAKRRQSDAKWRASVATCYDALKYVVPNVKNMAKRKISKALILQESERHIKELETTIIQLLETESKKRGKTVLWKEGPNWTQCTLEKLRMDFSEKQQRVFHMAAHGRRCYNLLQDIKEEVFAMEADSSRLVVLPEKVVAASSTKANVKNKLKEGPARGVQPAQKINLVLSGPSLTSKQQRKMAVFKMKASSFEADATITTAEEVLSITSSLFSKPLSGSVMTLSTDQTSLPACTKAAKIMPNFLTLPYQICGTVSATNKGKSTNRNTICSKNCKNSPECQTKSSKSISTLGLSNKYNNPPSSCSHHNGQRDSNLHNKLEHYAAGASKEKDNETRKLKIHIENVKGDFYIISEPNSSTIHLVKATSPAAENNSVIHPTQTSFSEMGNEQEVPSMKLPLKLPKGLGQEDVHCQRNSQGPKAGVREVPKDIRPETLSSYTSAEVNDRDYGDSIKHDSCETVPENKEGMFTVIVSCPSAQTHTPNQESKNFLAASDVKIETPINYTPQNHQDPLLSSLVTPKPDDSTPLFMRAENDMVIKRPPRLGTARKKLNFGFTPDKHESSSLGKMHSSVEGFIPVRLPDEFCMLPDGDETSFSSLASPWKIVDNPFLENRMSSQDYMDSTTMLDLHDNLMCMETMDTMDLDDGSVDHHDLGSPDSPVPGVRAPLKCRRKLDNFYDEARSNWEEYQLDSGTITVSDLNDCQSVPDIDSSIKREVCCESERTDKADHARDNASDEARGTCPDSDMLKAEITFIEEEIHVVPDFDESHKNNNQNVAKAEPSSPIHSVFYSNNDCDDFDGYYYYYRLISQQLKQDSKSSTSGFSGIRSEIEGGSTYKQSTATLTPAHHSSSSDTVAAKVAHMWSRLPVQDKITMATLANLEQKQGQDGKNSSLQRYHTNAKNQRYTVQNHSVSSGSRFDTFKKCEDVLQSNSLDNPHLNLLDKDGNHNNFLGLEEPSLNFSEQESPQDKVSSFYNRQSGFLNTFLSPGLNQSCMAAMDDLEDFESVQENFQSCQGNSEKPRNEQVFKNSMKTFLLPPSEEPLVLGELSPDLQDVEVQPLIDHTYGNSFDVN</sequence>
<dbReference type="InterPro" id="IPR011598">
    <property type="entry name" value="bHLH_dom"/>
</dbReference>
<dbReference type="InterPro" id="IPR036638">
    <property type="entry name" value="HLH_DNA-bd_sf"/>
</dbReference>
<dbReference type="SUPFAM" id="SSF47459">
    <property type="entry name" value="HLH, helix-loop-helix DNA-binding domain"/>
    <property type="match status" value="1"/>
</dbReference>
<protein>
    <recommendedName>
        <fullName evidence="1">BHLH domain-containing protein</fullName>
    </recommendedName>
</protein>
<organism evidence="2 3">
    <name type="scientific">Plakobranchus ocellatus</name>
    <dbReference type="NCBI Taxonomy" id="259542"/>
    <lineage>
        <taxon>Eukaryota</taxon>
        <taxon>Metazoa</taxon>
        <taxon>Spiralia</taxon>
        <taxon>Lophotrochozoa</taxon>
        <taxon>Mollusca</taxon>
        <taxon>Gastropoda</taxon>
        <taxon>Heterobranchia</taxon>
        <taxon>Euthyneura</taxon>
        <taxon>Panpulmonata</taxon>
        <taxon>Sacoglossa</taxon>
        <taxon>Placobranchoidea</taxon>
        <taxon>Plakobranchidae</taxon>
        <taxon>Plakobranchus</taxon>
    </lineage>
</organism>
<dbReference type="Proteomes" id="UP000735302">
    <property type="component" value="Unassembled WGS sequence"/>
</dbReference>
<dbReference type="PROSITE" id="PS50888">
    <property type="entry name" value="BHLH"/>
    <property type="match status" value="1"/>
</dbReference>
<feature type="domain" description="BHLH" evidence="1">
    <location>
        <begin position="9"/>
        <end position="63"/>
    </location>
</feature>
<evidence type="ECO:0000313" key="2">
    <source>
        <dbReference type="EMBL" id="GFO05933.1"/>
    </source>
</evidence>
<dbReference type="Gene3D" id="4.10.280.10">
    <property type="entry name" value="Helix-loop-helix DNA-binding domain"/>
    <property type="match status" value="1"/>
</dbReference>
<name>A0AAV4AF76_9GAST</name>
<dbReference type="AlphaFoldDB" id="A0AAV4AF76"/>
<dbReference type="GO" id="GO:0046983">
    <property type="term" value="F:protein dimerization activity"/>
    <property type="evidence" value="ECO:0007669"/>
    <property type="project" value="InterPro"/>
</dbReference>
<gene>
    <name evidence="2" type="ORF">PoB_003243800</name>
</gene>
<dbReference type="Pfam" id="PF00010">
    <property type="entry name" value="HLH"/>
    <property type="match status" value="1"/>
</dbReference>
<evidence type="ECO:0000259" key="1">
    <source>
        <dbReference type="PROSITE" id="PS50888"/>
    </source>
</evidence>
<proteinExistence type="predicted"/>
<dbReference type="CDD" id="cd00083">
    <property type="entry name" value="bHLH_SF"/>
    <property type="match status" value="1"/>
</dbReference>
<reference evidence="2 3" key="1">
    <citation type="journal article" date="2021" name="Elife">
        <title>Chloroplast acquisition without the gene transfer in kleptoplastic sea slugs, Plakobranchus ocellatus.</title>
        <authorList>
            <person name="Maeda T."/>
            <person name="Takahashi S."/>
            <person name="Yoshida T."/>
            <person name="Shimamura S."/>
            <person name="Takaki Y."/>
            <person name="Nagai Y."/>
            <person name="Toyoda A."/>
            <person name="Suzuki Y."/>
            <person name="Arimoto A."/>
            <person name="Ishii H."/>
            <person name="Satoh N."/>
            <person name="Nishiyama T."/>
            <person name="Hasebe M."/>
            <person name="Maruyama T."/>
            <person name="Minagawa J."/>
            <person name="Obokata J."/>
            <person name="Shigenobu S."/>
        </authorList>
    </citation>
    <scope>NUCLEOTIDE SEQUENCE [LARGE SCALE GENOMIC DNA]</scope>
</reference>